<name>A0ABV6IC88_9BURK</name>
<dbReference type="PANTHER" id="PTHR37823">
    <property type="entry name" value="CYTOCHROME C-553-LIKE"/>
    <property type="match status" value="1"/>
</dbReference>
<keyword evidence="10" id="KW-1185">Reference proteome</keyword>
<keyword evidence="7" id="KW-0732">Signal</keyword>
<evidence type="ECO:0000259" key="8">
    <source>
        <dbReference type="PROSITE" id="PS51007"/>
    </source>
</evidence>
<evidence type="ECO:0000256" key="1">
    <source>
        <dbReference type="ARBA" id="ARBA00022448"/>
    </source>
</evidence>
<keyword evidence="5 6" id="KW-0408">Iron</keyword>
<evidence type="ECO:0000313" key="9">
    <source>
        <dbReference type="EMBL" id="MFC0349408.1"/>
    </source>
</evidence>
<dbReference type="Proteomes" id="UP001589844">
    <property type="component" value="Unassembled WGS sequence"/>
</dbReference>
<sequence>MLSPLTFMRQTSLLGLMNILFLCAAMAQEPVLELKTGDKTQHWTRSELLARAKEIDIAKDSAYQRSMRYRAVSIAQLLPQAEKYSSVQFVASDGFVANISGSDLAGKGQAYLAIEPEDQRWPAINPDNPAKTVSAGPFYLVWLTPEAGKISGEQWPYQVAKISVEAPLPERYPQIIPLAGIGASHQQAIRGMHIYIKNCAVCHTMNGGGDATIGPDLNLPFNPTEYFQEKFLRQLIRQPASVRSWKQSLMPSFDEKTISAADLDDLISYFKRMRQIRQKIPSTASSPANKP</sequence>
<dbReference type="InterPro" id="IPR009056">
    <property type="entry name" value="Cyt_c-like_dom"/>
</dbReference>
<feature type="domain" description="Cytochrome c" evidence="8">
    <location>
        <begin position="186"/>
        <end position="274"/>
    </location>
</feature>
<dbReference type="PANTHER" id="PTHR37823:SF1">
    <property type="entry name" value="CYTOCHROME C-553-LIKE"/>
    <property type="match status" value="1"/>
</dbReference>
<dbReference type="Pfam" id="PF00034">
    <property type="entry name" value="Cytochrom_C"/>
    <property type="match status" value="1"/>
</dbReference>
<feature type="signal peptide" evidence="7">
    <location>
        <begin position="1"/>
        <end position="27"/>
    </location>
</feature>
<keyword evidence="4" id="KW-0249">Electron transport</keyword>
<reference evidence="9 10" key="1">
    <citation type="submission" date="2024-09" db="EMBL/GenBank/DDBJ databases">
        <authorList>
            <person name="Sun Q."/>
            <person name="Mori K."/>
        </authorList>
    </citation>
    <scope>NUCLEOTIDE SEQUENCE [LARGE SCALE GENOMIC DNA]</scope>
    <source>
        <strain evidence="9 10">CCM 8677</strain>
    </source>
</reference>
<evidence type="ECO:0000256" key="4">
    <source>
        <dbReference type="ARBA" id="ARBA00022982"/>
    </source>
</evidence>
<evidence type="ECO:0000313" key="10">
    <source>
        <dbReference type="Proteomes" id="UP001589844"/>
    </source>
</evidence>
<dbReference type="Gene3D" id="1.10.760.10">
    <property type="entry name" value="Cytochrome c-like domain"/>
    <property type="match status" value="1"/>
</dbReference>
<dbReference type="InterPro" id="IPR036909">
    <property type="entry name" value="Cyt_c-like_dom_sf"/>
</dbReference>
<organism evidence="9 10">
    <name type="scientific">Undibacterium danionis</name>
    <dbReference type="NCBI Taxonomy" id="1812100"/>
    <lineage>
        <taxon>Bacteria</taxon>
        <taxon>Pseudomonadati</taxon>
        <taxon>Pseudomonadota</taxon>
        <taxon>Betaproteobacteria</taxon>
        <taxon>Burkholderiales</taxon>
        <taxon>Oxalobacteraceae</taxon>
        <taxon>Undibacterium</taxon>
    </lineage>
</organism>
<protein>
    <submittedName>
        <fullName evidence="9">C-type cytochrome</fullName>
    </submittedName>
</protein>
<proteinExistence type="predicted"/>
<comment type="caution">
    <text evidence="9">The sequence shown here is derived from an EMBL/GenBank/DDBJ whole genome shotgun (WGS) entry which is preliminary data.</text>
</comment>
<keyword evidence="3 6" id="KW-0479">Metal-binding</keyword>
<keyword evidence="2 6" id="KW-0349">Heme</keyword>
<evidence type="ECO:0000256" key="2">
    <source>
        <dbReference type="ARBA" id="ARBA00022617"/>
    </source>
</evidence>
<dbReference type="SUPFAM" id="SSF46626">
    <property type="entry name" value="Cytochrome c"/>
    <property type="match status" value="1"/>
</dbReference>
<accession>A0ABV6IC88</accession>
<evidence type="ECO:0000256" key="3">
    <source>
        <dbReference type="ARBA" id="ARBA00022723"/>
    </source>
</evidence>
<feature type="chain" id="PRO_5045690852" evidence="7">
    <location>
        <begin position="28"/>
        <end position="291"/>
    </location>
</feature>
<dbReference type="EMBL" id="JBHLXJ010000007">
    <property type="protein sequence ID" value="MFC0349408.1"/>
    <property type="molecule type" value="Genomic_DNA"/>
</dbReference>
<evidence type="ECO:0000256" key="5">
    <source>
        <dbReference type="ARBA" id="ARBA00023004"/>
    </source>
</evidence>
<evidence type="ECO:0000256" key="6">
    <source>
        <dbReference type="PROSITE-ProRule" id="PRU00433"/>
    </source>
</evidence>
<dbReference type="PROSITE" id="PS51007">
    <property type="entry name" value="CYTC"/>
    <property type="match status" value="1"/>
</dbReference>
<keyword evidence="1" id="KW-0813">Transport</keyword>
<evidence type="ECO:0000256" key="7">
    <source>
        <dbReference type="SAM" id="SignalP"/>
    </source>
</evidence>
<gene>
    <name evidence="9" type="ORF">ACFFJH_06295</name>
</gene>
<dbReference type="InterPro" id="IPR051811">
    <property type="entry name" value="Cytochrome_c550/c551-like"/>
</dbReference>
<dbReference type="RefSeq" id="WP_390211006.1">
    <property type="nucleotide sequence ID" value="NZ_JBHLXJ010000007.1"/>
</dbReference>